<protein>
    <submittedName>
        <fullName evidence="2">Uncharacterized protein</fullName>
    </submittedName>
</protein>
<dbReference type="AlphaFoldDB" id="A0A218VAA2"/>
<proteinExistence type="predicted"/>
<keyword evidence="1" id="KW-0472">Membrane</keyword>
<name>A0A218VAA2_9PASE</name>
<organism evidence="2 3">
    <name type="scientific">Lonchura striata</name>
    <name type="common">white-rumped munia</name>
    <dbReference type="NCBI Taxonomy" id="40157"/>
    <lineage>
        <taxon>Eukaryota</taxon>
        <taxon>Metazoa</taxon>
        <taxon>Chordata</taxon>
        <taxon>Craniata</taxon>
        <taxon>Vertebrata</taxon>
        <taxon>Euteleostomi</taxon>
        <taxon>Archelosauria</taxon>
        <taxon>Archosauria</taxon>
        <taxon>Dinosauria</taxon>
        <taxon>Saurischia</taxon>
        <taxon>Theropoda</taxon>
        <taxon>Coelurosauria</taxon>
        <taxon>Aves</taxon>
        <taxon>Neognathae</taxon>
        <taxon>Neoaves</taxon>
        <taxon>Telluraves</taxon>
        <taxon>Australaves</taxon>
        <taxon>Passeriformes</taxon>
        <taxon>Passeroidea</taxon>
        <taxon>Estrildidae</taxon>
        <taxon>Estrildinae</taxon>
        <taxon>Lonchura</taxon>
    </lineage>
</organism>
<accession>A0A218VAA2</accession>
<dbReference type="Proteomes" id="UP000197619">
    <property type="component" value="Unassembled WGS sequence"/>
</dbReference>
<feature type="transmembrane region" description="Helical" evidence="1">
    <location>
        <begin position="98"/>
        <end position="117"/>
    </location>
</feature>
<keyword evidence="3" id="KW-1185">Reference proteome</keyword>
<keyword evidence="1" id="KW-1133">Transmembrane helix</keyword>
<comment type="caution">
    <text evidence="2">The sequence shown here is derived from an EMBL/GenBank/DDBJ whole genome shotgun (WGS) entry which is preliminary data.</text>
</comment>
<keyword evidence="1" id="KW-0812">Transmembrane</keyword>
<evidence type="ECO:0000313" key="3">
    <source>
        <dbReference type="Proteomes" id="UP000197619"/>
    </source>
</evidence>
<sequence>MGLLTQGRIWEWLRTGEATTKVNIDSLFPLCGCLCRKHRSVVQPERRLNELMEERTFSELLNPQKISLAWDASGLQVLCSREERLLAILRSHAPRSNISSRALALAVLISLCFYLLLAGEKDWKLPRVLAAATERPLFLQGWLQHRIDGC</sequence>
<reference evidence="2 3" key="1">
    <citation type="submission" date="2017-05" db="EMBL/GenBank/DDBJ databases">
        <title>Genome of assembly of the Bengalese finch, Lonchura striata domestica.</title>
        <authorList>
            <person name="Colquitt B.M."/>
            <person name="Brainard M.S."/>
        </authorList>
    </citation>
    <scope>NUCLEOTIDE SEQUENCE [LARGE SCALE GENOMIC DNA]</scope>
    <source>
        <strain evidence="2">White83orange57</strain>
    </source>
</reference>
<evidence type="ECO:0000313" key="2">
    <source>
        <dbReference type="EMBL" id="OWK62995.1"/>
    </source>
</evidence>
<dbReference type="EMBL" id="MUZQ01000018">
    <property type="protein sequence ID" value="OWK62995.1"/>
    <property type="molecule type" value="Genomic_DNA"/>
</dbReference>
<evidence type="ECO:0000256" key="1">
    <source>
        <dbReference type="SAM" id="Phobius"/>
    </source>
</evidence>
<gene>
    <name evidence="2" type="ORF">RLOC_00014827</name>
</gene>